<gene>
    <name evidence="7" type="ordered locus">Igag_1339</name>
</gene>
<evidence type="ECO:0000313" key="7">
    <source>
        <dbReference type="EMBL" id="ADM28142.1"/>
    </source>
</evidence>
<dbReference type="InterPro" id="IPR051269">
    <property type="entry name" value="Fe-S_cluster_ET"/>
</dbReference>
<evidence type="ECO:0000256" key="4">
    <source>
        <dbReference type="ARBA" id="ARBA00023004"/>
    </source>
</evidence>
<dbReference type="EMBL" id="CP002098">
    <property type="protein sequence ID" value="ADM28142.1"/>
    <property type="molecule type" value="Genomic_DNA"/>
</dbReference>
<dbReference type="Proteomes" id="UP000001304">
    <property type="component" value="Chromosome"/>
</dbReference>
<evidence type="ECO:0000256" key="1">
    <source>
        <dbReference type="ARBA" id="ARBA00022448"/>
    </source>
</evidence>
<dbReference type="Gene3D" id="3.30.70.20">
    <property type="match status" value="1"/>
</dbReference>
<dbReference type="GO" id="GO:0051536">
    <property type="term" value="F:iron-sulfur cluster binding"/>
    <property type="evidence" value="ECO:0007669"/>
    <property type="project" value="UniProtKB-KW"/>
</dbReference>
<keyword evidence="5" id="KW-0411">Iron-sulfur</keyword>
<dbReference type="InterPro" id="IPR017896">
    <property type="entry name" value="4Fe4S_Fe-S-bd"/>
</dbReference>
<dbReference type="KEGG" id="iag:Igag_1339"/>
<keyword evidence="8" id="KW-1185">Reference proteome</keyword>
<keyword evidence="3" id="KW-0249">Electron transport</keyword>
<proteinExistence type="predicted"/>
<dbReference type="BioCyc" id="IAGG583356:GHAH-1322-MONOMER"/>
<evidence type="ECO:0000256" key="3">
    <source>
        <dbReference type="ARBA" id="ARBA00022982"/>
    </source>
</evidence>
<dbReference type="PROSITE" id="PS51379">
    <property type="entry name" value="4FE4S_FER_2"/>
    <property type="match status" value="1"/>
</dbReference>
<keyword evidence="2" id="KW-0479">Metal-binding</keyword>
<evidence type="ECO:0000256" key="2">
    <source>
        <dbReference type="ARBA" id="ARBA00022723"/>
    </source>
</evidence>
<dbReference type="Pfam" id="PF13459">
    <property type="entry name" value="Fer4_15"/>
    <property type="match status" value="1"/>
</dbReference>
<evidence type="ECO:0000259" key="6">
    <source>
        <dbReference type="PROSITE" id="PS51379"/>
    </source>
</evidence>
<keyword evidence="1" id="KW-0813">Transport</keyword>
<feature type="domain" description="4Fe-4S ferredoxin-type" evidence="6">
    <location>
        <begin position="5"/>
        <end position="33"/>
    </location>
</feature>
<evidence type="ECO:0000313" key="8">
    <source>
        <dbReference type="Proteomes" id="UP000001304"/>
    </source>
</evidence>
<dbReference type="PANTHER" id="PTHR36923:SF3">
    <property type="entry name" value="FERREDOXIN"/>
    <property type="match status" value="1"/>
</dbReference>
<evidence type="ECO:0000256" key="5">
    <source>
        <dbReference type="ARBA" id="ARBA00023014"/>
    </source>
</evidence>
<accession>E0SQ11</accession>
<reference evidence="7 8" key="1">
    <citation type="journal article" date="2010" name="Stand. Genomic Sci.">
        <title>Complete genome sequence of Ignisphaera aggregans type strain (AQ1.S1).</title>
        <authorList>
            <person name="Goker M."/>
            <person name="Held B."/>
            <person name="Lapidus A."/>
            <person name="Nolan M."/>
            <person name="Spring S."/>
            <person name="Yasawong M."/>
            <person name="Lucas S."/>
            <person name="Glavina Del Rio T."/>
            <person name="Tice H."/>
            <person name="Cheng J.F."/>
            <person name="Goodwin L."/>
            <person name="Tapia R."/>
            <person name="Pitluck S."/>
            <person name="Liolios K."/>
            <person name="Ivanova N."/>
            <person name="Mavromatis K."/>
            <person name="Mikhailova N."/>
            <person name="Pati A."/>
            <person name="Chen A."/>
            <person name="Palaniappan K."/>
            <person name="Brambilla E."/>
            <person name="Land M."/>
            <person name="Hauser L."/>
            <person name="Chang Y.J."/>
            <person name="Jeffries C.D."/>
            <person name="Brettin T."/>
            <person name="Detter J.C."/>
            <person name="Han C."/>
            <person name="Rohde M."/>
            <person name="Sikorski J."/>
            <person name="Woyke T."/>
            <person name="Bristow J."/>
            <person name="Eisen J.A."/>
            <person name="Markowitz V."/>
            <person name="Hugenholtz P."/>
            <person name="Kyrpides N.C."/>
            <person name="Klenk H.P."/>
        </authorList>
    </citation>
    <scope>NUCLEOTIDE SEQUENCE [LARGE SCALE GENOMIC DNA]</scope>
    <source>
        <strain evidence="8">DSM 17230 / JCM 13409 / AQ1.S1</strain>
    </source>
</reference>
<dbReference type="PANTHER" id="PTHR36923">
    <property type="entry name" value="FERREDOXIN"/>
    <property type="match status" value="1"/>
</dbReference>
<dbReference type="STRING" id="583356.Igag_1339"/>
<protein>
    <submittedName>
        <fullName evidence="7">Ferredoxin</fullName>
    </submittedName>
</protein>
<sequence length="83" mass="9073">MPKRYRVIVDRNTCIACGAAPAACPDIYYLAEDNGKNSVVPKYEVEHTDSISIGIIPEELYSCAKMGADVCPVNAIKIEPIEE</sequence>
<dbReference type="GO" id="GO:0046872">
    <property type="term" value="F:metal ion binding"/>
    <property type="evidence" value="ECO:0007669"/>
    <property type="project" value="UniProtKB-KW"/>
</dbReference>
<keyword evidence="4" id="KW-0408">Iron</keyword>
<dbReference type="HOGENOM" id="CLU_139698_9_1_2"/>
<dbReference type="SUPFAM" id="SSF54862">
    <property type="entry name" value="4Fe-4S ferredoxins"/>
    <property type="match status" value="1"/>
</dbReference>
<dbReference type="AlphaFoldDB" id="E0SQ11"/>
<organism evidence="7 8">
    <name type="scientific">Ignisphaera aggregans (strain DSM 17230 / JCM 13409 / AQ1.S1)</name>
    <dbReference type="NCBI Taxonomy" id="583356"/>
    <lineage>
        <taxon>Archaea</taxon>
        <taxon>Thermoproteota</taxon>
        <taxon>Thermoprotei</taxon>
        <taxon>Desulfurococcales</taxon>
        <taxon>Desulfurococcaceae</taxon>
        <taxon>Ignisphaera</taxon>
    </lineage>
</organism>
<name>E0SQ11_IGNAA</name>